<evidence type="ECO:0000256" key="2">
    <source>
        <dbReference type="ARBA" id="ARBA00012180"/>
    </source>
</evidence>
<keyword evidence="7" id="KW-0378">Hydrolase</keyword>
<feature type="compositionally biased region" description="Basic and acidic residues" evidence="9">
    <location>
        <begin position="609"/>
        <end position="622"/>
    </location>
</feature>
<dbReference type="GO" id="GO:0004523">
    <property type="term" value="F:RNA-DNA hybrid ribonuclease activity"/>
    <property type="evidence" value="ECO:0007669"/>
    <property type="project" value="UniProtKB-EC"/>
</dbReference>
<dbReference type="Proteomes" id="UP001529510">
    <property type="component" value="Unassembled WGS sequence"/>
</dbReference>
<keyword evidence="13" id="KW-1185">Reference proteome</keyword>
<dbReference type="SUPFAM" id="SSF56672">
    <property type="entry name" value="DNA/RNA polymerases"/>
    <property type="match status" value="1"/>
</dbReference>
<dbReference type="InterPro" id="IPR000477">
    <property type="entry name" value="RT_dom"/>
</dbReference>
<feature type="domain" description="Reverse transcriptase RNase H-like" evidence="11">
    <location>
        <begin position="916"/>
        <end position="1022"/>
    </location>
</feature>
<evidence type="ECO:0000256" key="4">
    <source>
        <dbReference type="ARBA" id="ARBA00022695"/>
    </source>
</evidence>
<dbReference type="InterPro" id="IPR043128">
    <property type="entry name" value="Rev_trsase/Diguanyl_cyclase"/>
</dbReference>
<evidence type="ECO:0000256" key="7">
    <source>
        <dbReference type="ARBA" id="ARBA00022801"/>
    </source>
</evidence>
<dbReference type="EC" id="3.1.26.4" evidence="2"/>
<dbReference type="CDD" id="cd09274">
    <property type="entry name" value="RNase_HI_RT_Ty3"/>
    <property type="match status" value="1"/>
</dbReference>
<feature type="domain" description="Reverse transcriptase" evidence="10">
    <location>
        <begin position="736"/>
        <end position="841"/>
    </location>
</feature>
<keyword evidence="5" id="KW-0540">Nuclease</keyword>
<evidence type="ECO:0000313" key="13">
    <source>
        <dbReference type="Proteomes" id="UP001529510"/>
    </source>
</evidence>
<accession>A0ABD0MRY5</accession>
<dbReference type="FunFam" id="3.10.20.370:FF:000001">
    <property type="entry name" value="Retrovirus-related Pol polyprotein from transposon 17.6-like protein"/>
    <property type="match status" value="1"/>
</dbReference>
<feature type="region of interest" description="Disordered" evidence="9">
    <location>
        <begin position="187"/>
        <end position="240"/>
    </location>
</feature>
<evidence type="ECO:0000256" key="6">
    <source>
        <dbReference type="ARBA" id="ARBA00022759"/>
    </source>
</evidence>
<keyword evidence="4" id="KW-0548">Nucleotidyltransferase</keyword>
<evidence type="ECO:0000256" key="5">
    <source>
        <dbReference type="ARBA" id="ARBA00022722"/>
    </source>
</evidence>
<reference evidence="12 13" key="1">
    <citation type="submission" date="2024-05" db="EMBL/GenBank/DDBJ databases">
        <title>Genome sequencing and assembly of Indian major carp, Cirrhinus mrigala (Hamilton, 1822).</title>
        <authorList>
            <person name="Mohindra V."/>
            <person name="Chowdhury L.M."/>
            <person name="Lal K."/>
            <person name="Jena J.K."/>
        </authorList>
    </citation>
    <scope>NUCLEOTIDE SEQUENCE [LARGE SCALE GENOMIC DNA]</scope>
    <source>
        <strain evidence="12">CM1030</strain>
        <tissue evidence="12">Blood</tissue>
    </source>
</reference>
<evidence type="ECO:0000313" key="12">
    <source>
        <dbReference type="EMBL" id="KAL0152792.1"/>
    </source>
</evidence>
<dbReference type="GO" id="GO:0003964">
    <property type="term" value="F:RNA-directed DNA polymerase activity"/>
    <property type="evidence" value="ECO:0007669"/>
    <property type="project" value="UniProtKB-KW"/>
</dbReference>
<dbReference type="InterPro" id="IPR050951">
    <property type="entry name" value="Retrovirus_Pol_polyprotein"/>
</dbReference>
<evidence type="ECO:0000256" key="8">
    <source>
        <dbReference type="ARBA" id="ARBA00022918"/>
    </source>
</evidence>
<feature type="compositionally biased region" description="Polar residues" evidence="9">
    <location>
        <begin position="214"/>
        <end position="232"/>
    </location>
</feature>
<evidence type="ECO:0000256" key="3">
    <source>
        <dbReference type="ARBA" id="ARBA00022679"/>
    </source>
</evidence>
<gene>
    <name evidence="12" type="ORF">M9458_052515</name>
</gene>
<feature type="region of interest" description="Disordered" evidence="9">
    <location>
        <begin position="609"/>
        <end position="640"/>
    </location>
</feature>
<dbReference type="Gene3D" id="3.10.20.370">
    <property type="match status" value="1"/>
</dbReference>
<feature type="non-terminal residue" evidence="12">
    <location>
        <position position="1184"/>
    </location>
</feature>
<dbReference type="EMBL" id="JAMKFB020000189">
    <property type="protein sequence ID" value="KAL0152792.1"/>
    <property type="molecule type" value="Genomic_DNA"/>
</dbReference>
<dbReference type="PANTHER" id="PTHR37984">
    <property type="entry name" value="PROTEIN CBG26694"/>
    <property type="match status" value="1"/>
</dbReference>
<dbReference type="CDD" id="cd01647">
    <property type="entry name" value="RT_LTR"/>
    <property type="match status" value="1"/>
</dbReference>
<comment type="similarity">
    <text evidence="1">Belongs to the beta type-B retroviral polymerase family. HERV class-II K(HML-2) pol subfamily.</text>
</comment>
<dbReference type="Pfam" id="PF17917">
    <property type="entry name" value="RT_RNaseH"/>
    <property type="match status" value="1"/>
</dbReference>
<evidence type="ECO:0000256" key="9">
    <source>
        <dbReference type="SAM" id="MobiDB-lite"/>
    </source>
</evidence>
<organism evidence="12 13">
    <name type="scientific">Cirrhinus mrigala</name>
    <name type="common">Mrigala</name>
    <dbReference type="NCBI Taxonomy" id="683832"/>
    <lineage>
        <taxon>Eukaryota</taxon>
        <taxon>Metazoa</taxon>
        <taxon>Chordata</taxon>
        <taxon>Craniata</taxon>
        <taxon>Vertebrata</taxon>
        <taxon>Euteleostomi</taxon>
        <taxon>Actinopterygii</taxon>
        <taxon>Neopterygii</taxon>
        <taxon>Teleostei</taxon>
        <taxon>Ostariophysi</taxon>
        <taxon>Cypriniformes</taxon>
        <taxon>Cyprinidae</taxon>
        <taxon>Labeoninae</taxon>
        <taxon>Labeonini</taxon>
        <taxon>Cirrhinus</taxon>
    </lineage>
</organism>
<evidence type="ECO:0000259" key="10">
    <source>
        <dbReference type="Pfam" id="PF00078"/>
    </source>
</evidence>
<name>A0ABD0MRY5_CIRMR</name>
<dbReference type="Pfam" id="PF00078">
    <property type="entry name" value="RVT_1"/>
    <property type="match status" value="1"/>
</dbReference>
<keyword evidence="8" id="KW-0695">RNA-directed DNA polymerase</keyword>
<dbReference type="AlphaFoldDB" id="A0ABD0MRY5"/>
<dbReference type="InterPro" id="IPR041373">
    <property type="entry name" value="RT_RNaseH"/>
</dbReference>
<keyword evidence="6" id="KW-0255">Endonuclease</keyword>
<dbReference type="Gene3D" id="3.10.10.10">
    <property type="entry name" value="HIV Type 1 Reverse Transcriptase, subunit A, domain 1"/>
    <property type="match status" value="1"/>
</dbReference>
<comment type="caution">
    <text evidence="12">The sequence shown here is derived from an EMBL/GenBank/DDBJ whole genome shotgun (WGS) entry which is preliminary data.</text>
</comment>
<proteinExistence type="inferred from homology"/>
<evidence type="ECO:0000259" key="11">
    <source>
        <dbReference type="Pfam" id="PF17917"/>
    </source>
</evidence>
<protein>
    <recommendedName>
        <fullName evidence="2">ribonuclease H</fullName>
        <ecNumber evidence="2">3.1.26.4</ecNumber>
    </recommendedName>
</protein>
<dbReference type="PANTHER" id="PTHR37984:SF5">
    <property type="entry name" value="PROTEIN NYNRIN-LIKE"/>
    <property type="match status" value="1"/>
</dbReference>
<dbReference type="InterPro" id="IPR043502">
    <property type="entry name" value="DNA/RNA_pol_sf"/>
</dbReference>
<keyword evidence="3" id="KW-0808">Transferase</keyword>
<dbReference type="Gene3D" id="3.30.70.270">
    <property type="match status" value="1"/>
</dbReference>
<evidence type="ECO:0000256" key="1">
    <source>
        <dbReference type="ARBA" id="ARBA00010879"/>
    </source>
</evidence>
<sequence>MDASQILRDQVSAALWQLGEESLMDVCRYLKCDGLDGGESRGKARRALIKMAESALDALEENAESKEIKQYCADLLLFIEKHSKRSNQPDQEDQLEETAPKEVLGKCFSPYPSPIKTTDVSPKSCLEPTHPLPEATIGLIAVIQRKFLHSIETGLLSDAVKFQILPFLSDVSITDEELIQKVDEAAKVKSERQEKRKRSTGKTPKVQELHSDSQAKPTSSQSPSKAKESNQAAAIKTLKGSEPKLDTLNAQQILEELRREMKQMFLAVMEANPHPPAQKQRVKGCKKYRDEGIVWPGRPLLSWMQDHIGKQAGTTEAGPAVVQDQVPRSERPPPNPALQLITALKETAAGAPSAVNVINYIPLQHQPQLVSLVGSRYIVDCVMDNCPMKALWDTGAQSSIVNDPLRLNHLPLTVIRPISELLEDETLTVLAANDTHIPYIGWIEVSFRLGSDPTTTNNLQVPILMSSDSAVASDPIIGYNVIEAIMNVDEGKTKGGKTQLAQKVSRAFAITVKTAHCVVKLMQNGDSENGVVHTGRQMCFSSDMLNPPPEGLIYNDGLVQIPTKRAPYIPISVANTSDRTICLDHHRIIGYLEPVKAVYTAPVQMEENKTTAKMKESTETKYSETSNTPPPNTKQARIPTSWDPPMELCQLSEGQQKAVRRVLREECEPFAYDSDDVGCVPSLKMHITLHDTSPVQKTYMSVPKPLHNEVKEYLQDLLRGGWMPSRSPYLSLVVCVRKKDGTLRLCVDFSELNCKSVPDRHPIPRIQDMLDALGGSSWFSVLDQGKAYHQGYLDEESRPLTAFITPWGLFEWVRIPFGLSSAPAEFQRSMEHCLADLRDMICLPNTWSTFVCLLTIPNTENHIPILTTRRPSKTGKKSKSHLPLRTPIHWTSSYQEVLNQLVDALTQPPVLGYPEFTEPFVLHCDASQVGLGAVLYQGQRGKMKVIAYGSRTLSPSEKRYHLHSGKLEFLVLKWAICERFRDYLYHAPSFVVYTDNNPLTYVLTTAKLNATGHRWVAELADYNFTIRYRPGKNNSDADGLSHMPLNTEDYMRSCTAEVSQDVISASMERVVAERRNPCWGVGLIQVSALSLVKDSETSQPLTPEQIHKAQGEDEILSRVLWYKSQNRRPNRTEVKAKNPAVAILLKQWLKINVGQDGVCRTSRREQLLLPKAYHPWVFKELHQD</sequence>